<gene>
    <name evidence="1" type="ORF">RGQ29_003383</name>
</gene>
<evidence type="ECO:0000313" key="2">
    <source>
        <dbReference type="Proteomes" id="UP001324115"/>
    </source>
</evidence>
<name>A0AAN7EBX1_QUERU</name>
<accession>A0AAN7EBX1</accession>
<dbReference type="SUPFAM" id="SSF53098">
    <property type="entry name" value="Ribonuclease H-like"/>
    <property type="match status" value="1"/>
</dbReference>
<organism evidence="1 2">
    <name type="scientific">Quercus rubra</name>
    <name type="common">Northern red oak</name>
    <name type="synonym">Quercus borealis</name>
    <dbReference type="NCBI Taxonomy" id="3512"/>
    <lineage>
        <taxon>Eukaryota</taxon>
        <taxon>Viridiplantae</taxon>
        <taxon>Streptophyta</taxon>
        <taxon>Embryophyta</taxon>
        <taxon>Tracheophyta</taxon>
        <taxon>Spermatophyta</taxon>
        <taxon>Magnoliopsida</taxon>
        <taxon>eudicotyledons</taxon>
        <taxon>Gunneridae</taxon>
        <taxon>Pentapetalae</taxon>
        <taxon>rosids</taxon>
        <taxon>fabids</taxon>
        <taxon>Fagales</taxon>
        <taxon>Fagaceae</taxon>
        <taxon>Quercus</taxon>
    </lineage>
</organism>
<dbReference type="Proteomes" id="UP001324115">
    <property type="component" value="Unassembled WGS sequence"/>
</dbReference>
<dbReference type="EMBL" id="JAXUIC010000010">
    <property type="protein sequence ID" value="KAK4567595.1"/>
    <property type="molecule type" value="Genomic_DNA"/>
</dbReference>
<dbReference type="InterPro" id="IPR012337">
    <property type="entry name" value="RNaseH-like_sf"/>
</dbReference>
<protein>
    <submittedName>
        <fullName evidence="1">Uncharacterized protein</fullName>
    </submittedName>
</protein>
<dbReference type="AlphaFoldDB" id="A0AAN7EBX1"/>
<evidence type="ECO:0000313" key="1">
    <source>
        <dbReference type="EMBL" id="KAK4567595.1"/>
    </source>
</evidence>
<keyword evidence="2" id="KW-1185">Reference proteome</keyword>
<reference evidence="1 2" key="1">
    <citation type="journal article" date="2023" name="G3 (Bethesda)">
        <title>A haplotype-resolved chromosome-scale genome for Quercus rubra L. provides insights into the genetics of adaptive traits for red oak species.</title>
        <authorList>
            <person name="Kapoor B."/>
            <person name="Jenkins J."/>
            <person name="Schmutz J."/>
            <person name="Zhebentyayeva T."/>
            <person name="Kuelheim C."/>
            <person name="Coggeshall M."/>
            <person name="Heim C."/>
            <person name="Lasky J.R."/>
            <person name="Leites L."/>
            <person name="Islam-Faridi N."/>
            <person name="Romero-Severson J."/>
            <person name="DeLeo V.L."/>
            <person name="Lucas S.M."/>
            <person name="Lazic D."/>
            <person name="Gailing O."/>
            <person name="Carlson J."/>
            <person name="Staton M."/>
        </authorList>
    </citation>
    <scope>NUCLEOTIDE SEQUENCE [LARGE SCALE GENOMIC DNA]</scope>
    <source>
        <tissue evidence="1">Dormant leaf buds and twig bark tissues</tissue>
    </source>
</reference>
<sequence length="152" mass="17961">MNHSMRLAMFNEFCPLKLLQVVDTRFASMVVTLKRLNDQWASYREDDVGKAQKVKDMILSDLWWDNIDYILEFTAPIYEMLRIADTDKPCLHLVYEMWDSMIEKVKAVIYRHEGLEDDQYSSFWGVVNDILIDQWTKNSTPLHCLAHSLNPK</sequence>
<comment type="caution">
    <text evidence="1">The sequence shown here is derived from an EMBL/GenBank/DDBJ whole genome shotgun (WGS) entry which is preliminary data.</text>
</comment>
<proteinExistence type="predicted"/>